<dbReference type="Gene3D" id="4.10.400.10">
    <property type="entry name" value="Low-density Lipoprotein Receptor"/>
    <property type="match status" value="1"/>
</dbReference>
<keyword evidence="1" id="KW-1015">Disulfide bond</keyword>
<dbReference type="EMBL" id="UZAM01017003">
    <property type="protein sequence ID" value="VDP45532.1"/>
    <property type="molecule type" value="Genomic_DNA"/>
</dbReference>
<dbReference type="InterPro" id="IPR036055">
    <property type="entry name" value="LDL_receptor-like_sf"/>
</dbReference>
<dbReference type="SUPFAM" id="SSF57424">
    <property type="entry name" value="LDL receptor-like module"/>
    <property type="match status" value="1"/>
</dbReference>
<evidence type="ECO:0000256" key="1">
    <source>
        <dbReference type="ARBA" id="ARBA00023157"/>
    </source>
</evidence>
<dbReference type="WBParaSite" id="SBAD_0001251301-mRNA-1">
    <property type="protein sequence ID" value="SBAD_0001251301-mRNA-1"/>
    <property type="gene ID" value="SBAD_0001251301"/>
</dbReference>
<dbReference type="SMART" id="SM00192">
    <property type="entry name" value="LDLa"/>
    <property type="match status" value="1"/>
</dbReference>
<sequence>MNGVIDCQLGTDEGCPFDYFVCDDATKCIEMMYFMDGVQHCNDGSDERSDLQKLDFGEPVDLLDVAEG</sequence>
<dbReference type="PROSITE" id="PS50068">
    <property type="entry name" value="LDLRA_2"/>
    <property type="match status" value="1"/>
</dbReference>
<reference evidence="5" key="1">
    <citation type="submission" date="2016-06" db="UniProtKB">
        <authorList>
            <consortium name="WormBaseParasite"/>
        </authorList>
    </citation>
    <scope>IDENTIFICATION</scope>
</reference>
<dbReference type="Proteomes" id="UP000270296">
    <property type="component" value="Unassembled WGS sequence"/>
</dbReference>
<keyword evidence="4" id="KW-1185">Reference proteome</keyword>
<proteinExistence type="predicted"/>
<evidence type="ECO:0000313" key="3">
    <source>
        <dbReference type="EMBL" id="VDP45532.1"/>
    </source>
</evidence>
<evidence type="ECO:0000256" key="2">
    <source>
        <dbReference type="PROSITE-ProRule" id="PRU00124"/>
    </source>
</evidence>
<reference evidence="3 4" key="2">
    <citation type="submission" date="2018-11" db="EMBL/GenBank/DDBJ databases">
        <authorList>
            <consortium name="Pathogen Informatics"/>
        </authorList>
    </citation>
    <scope>NUCLEOTIDE SEQUENCE [LARGE SCALE GENOMIC DNA]</scope>
</reference>
<dbReference type="AlphaFoldDB" id="A0A183J8B0"/>
<evidence type="ECO:0000313" key="5">
    <source>
        <dbReference type="WBParaSite" id="SBAD_0001251301-mRNA-1"/>
    </source>
</evidence>
<dbReference type="InterPro" id="IPR002172">
    <property type="entry name" value="LDrepeatLR_classA_rpt"/>
</dbReference>
<gene>
    <name evidence="3" type="ORF">SBAD_LOCUS12108</name>
</gene>
<accession>A0A183J8B0</accession>
<evidence type="ECO:0000313" key="4">
    <source>
        <dbReference type="Proteomes" id="UP000270296"/>
    </source>
</evidence>
<comment type="caution">
    <text evidence="2">Lacks conserved residue(s) required for the propagation of feature annotation.</text>
</comment>
<dbReference type="CDD" id="cd00112">
    <property type="entry name" value="LDLa"/>
    <property type="match status" value="1"/>
</dbReference>
<dbReference type="Pfam" id="PF00057">
    <property type="entry name" value="Ldl_recept_a"/>
    <property type="match status" value="1"/>
</dbReference>
<organism evidence="5">
    <name type="scientific">Soboliphyme baturini</name>
    <dbReference type="NCBI Taxonomy" id="241478"/>
    <lineage>
        <taxon>Eukaryota</taxon>
        <taxon>Metazoa</taxon>
        <taxon>Ecdysozoa</taxon>
        <taxon>Nematoda</taxon>
        <taxon>Enoplea</taxon>
        <taxon>Dorylaimia</taxon>
        <taxon>Dioctophymatida</taxon>
        <taxon>Dioctophymatoidea</taxon>
        <taxon>Soboliphymatidae</taxon>
        <taxon>Soboliphyme</taxon>
    </lineage>
</organism>
<dbReference type="OrthoDB" id="6514358at2759"/>
<protein>
    <submittedName>
        <fullName evidence="5">Chitin-binding type-2 domain-containing protein</fullName>
    </submittedName>
</protein>
<name>A0A183J8B0_9BILA</name>